<dbReference type="InterPro" id="IPR011009">
    <property type="entry name" value="Kinase-like_dom_sf"/>
</dbReference>
<dbReference type="EMBL" id="CP059139">
    <property type="protein sequence ID" value="QMV65972.1"/>
    <property type="molecule type" value="Genomic_DNA"/>
</dbReference>
<protein>
    <submittedName>
        <fullName evidence="1">Toluene tolerance protein</fullName>
    </submittedName>
</protein>
<sequence length="190" mass="21639">MIEGASILEQDSYGPKVYALTDGNMLKLFRRKRLLSSALLRPQSLRFCANAEALKKRGIPTLTPLQLYRLDDASRTAVLYCPLPGETLFTLLCEGKADWLDLLPPLARFINHLHESGVYFRSLHLGNIVKTPDGAFGLIDIADLQIRRRALGRGRIRRNQEHFDKYLRKENIVLDTAQLWAHCEKIRQGA</sequence>
<dbReference type="RefSeq" id="WP_182371567.1">
    <property type="nucleotide sequence ID" value="NZ_CP059139.1"/>
</dbReference>
<accession>A0A7G5DW47</accession>
<dbReference type="SUPFAM" id="SSF56112">
    <property type="entry name" value="Protein kinase-like (PK-like)"/>
    <property type="match status" value="1"/>
</dbReference>
<proteinExistence type="predicted"/>
<gene>
    <name evidence="1" type="ORF">HS968_03370</name>
</gene>
<dbReference type="Proteomes" id="UP000515276">
    <property type="component" value="Chromosome"/>
</dbReference>
<reference evidence="1 2" key="1">
    <citation type="journal article" date="2020" name="G3 (Bethesda)">
        <title>CeMbio - The Caenorhabditis elegans Microbiome Resource.</title>
        <authorList>
            <person name="Dirksen P."/>
            <person name="Assie A."/>
            <person name="Zimmermann J."/>
            <person name="Zhang F."/>
            <person name="Tietje A.M."/>
            <person name="Marsh S.A."/>
            <person name="Felix M.A."/>
            <person name="Shapira M."/>
            <person name="Kaleta C."/>
            <person name="Schulenburg H."/>
            <person name="Samuel B."/>
        </authorList>
    </citation>
    <scope>NUCLEOTIDE SEQUENCE [LARGE SCALE GENOMIC DNA]</scope>
    <source>
        <strain evidence="1 2">MSPm1</strain>
    </source>
</reference>
<dbReference type="AlphaFoldDB" id="A0A7G5DW47"/>
<keyword evidence="2" id="KW-1185">Reference proteome</keyword>
<evidence type="ECO:0000313" key="2">
    <source>
        <dbReference type="Proteomes" id="UP000515276"/>
    </source>
</evidence>
<organism evidence="1 2">
    <name type="scientific">Pseudomonas berkeleyensis</name>
    <dbReference type="NCBI Taxonomy" id="2726956"/>
    <lineage>
        <taxon>Bacteria</taxon>
        <taxon>Pseudomonadati</taxon>
        <taxon>Pseudomonadota</taxon>
        <taxon>Gammaproteobacteria</taxon>
        <taxon>Pseudomonadales</taxon>
        <taxon>Pseudomonadaceae</taxon>
        <taxon>Pseudomonas</taxon>
    </lineage>
</organism>
<name>A0A7G5DW47_9PSED</name>
<evidence type="ECO:0000313" key="1">
    <source>
        <dbReference type="EMBL" id="QMV65972.1"/>
    </source>
</evidence>